<keyword evidence="4" id="KW-1185">Reference proteome</keyword>
<evidence type="ECO:0000313" key="4">
    <source>
        <dbReference type="Proteomes" id="UP000321408"/>
    </source>
</evidence>
<gene>
    <name evidence="3" type="ORF">DSAG12_02110</name>
</gene>
<name>A0A5B9DBZ7_9ARCH</name>
<evidence type="ECO:0000313" key="3">
    <source>
        <dbReference type="EMBL" id="QEE16280.1"/>
    </source>
</evidence>
<sequence length="155" mass="17008">MKKKLLLFIIIGGIIIGGGSLGVYYYLNPLGTGNQSVVSGTILSERTLIDMDSSHKGSGTVHVVEIDSDTIELQYINVEITNGPDLFVYLSKTESFSHTDDPIGTFVNLGELTYNSGNFTYTIQSSVQLDDYHSVVIYCRQYSVIFAYAALNSTE</sequence>
<reference evidence="3 4" key="2">
    <citation type="journal article" date="2024" name="Int. J. Syst. Evol. Microbiol.">
        <title>Promethearchaeum syntrophicum gen. nov., sp. nov., an anaerobic, obligately syntrophic archaeon, the first isolate of the lineage 'Asgard' archaea, and proposal of the new archaeal phylum Promethearchaeota phyl. nov. and kingdom Promethearchaeati regn. nov.</title>
        <authorList>
            <person name="Imachi H."/>
            <person name="Nobu M.K."/>
            <person name="Kato S."/>
            <person name="Takaki Y."/>
            <person name="Miyazaki M."/>
            <person name="Miyata M."/>
            <person name="Ogawara M."/>
            <person name="Saito Y."/>
            <person name="Sakai S."/>
            <person name="Tahara Y.O."/>
            <person name="Takano Y."/>
            <person name="Tasumi E."/>
            <person name="Uematsu K."/>
            <person name="Yoshimura T."/>
            <person name="Itoh T."/>
            <person name="Ohkuma M."/>
            <person name="Takai K."/>
        </authorList>
    </citation>
    <scope>NUCLEOTIDE SEQUENCE [LARGE SCALE GENOMIC DNA]</scope>
    <source>
        <strain evidence="3 4">MK-D1</strain>
    </source>
</reference>
<evidence type="ECO:0000256" key="1">
    <source>
        <dbReference type="SAM" id="Phobius"/>
    </source>
</evidence>
<dbReference type="AlphaFoldDB" id="A0A5B9DBZ7"/>
<organism evidence="3 4">
    <name type="scientific">Promethearchaeum syntrophicum</name>
    <dbReference type="NCBI Taxonomy" id="2594042"/>
    <lineage>
        <taxon>Archaea</taxon>
        <taxon>Promethearchaeati</taxon>
        <taxon>Promethearchaeota</taxon>
        <taxon>Promethearchaeia</taxon>
        <taxon>Promethearchaeales</taxon>
        <taxon>Promethearchaeaceae</taxon>
        <taxon>Promethearchaeum</taxon>
    </lineage>
</organism>
<feature type="domain" description="DM13" evidence="2">
    <location>
        <begin position="40"/>
        <end position="152"/>
    </location>
</feature>
<dbReference type="GeneID" id="41330100"/>
<dbReference type="InterPro" id="IPR019545">
    <property type="entry name" value="DM13_domain"/>
</dbReference>
<keyword evidence="1" id="KW-0472">Membrane</keyword>
<proteinExistence type="predicted"/>
<feature type="transmembrane region" description="Helical" evidence="1">
    <location>
        <begin position="5"/>
        <end position="27"/>
    </location>
</feature>
<evidence type="ECO:0000259" key="2">
    <source>
        <dbReference type="PROSITE" id="PS51549"/>
    </source>
</evidence>
<dbReference type="EMBL" id="CP042905">
    <property type="protein sequence ID" value="QEE16280.1"/>
    <property type="molecule type" value="Genomic_DNA"/>
</dbReference>
<dbReference type="Pfam" id="PF10517">
    <property type="entry name" value="DM13"/>
    <property type="match status" value="1"/>
</dbReference>
<dbReference type="PROSITE" id="PS51549">
    <property type="entry name" value="DM13"/>
    <property type="match status" value="1"/>
</dbReference>
<dbReference type="KEGG" id="psyt:DSAG12_02110"/>
<keyword evidence="1" id="KW-0812">Transmembrane</keyword>
<protein>
    <submittedName>
        <fullName evidence="3">DM13 domain-containing protein</fullName>
    </submittedName>
</protein>
<keyword evidence="1" id="KW-1133">Transmembrane helix</keyword>
<reference evidence="3 4" key="1">
    <citation type="journal article" date="2020" name="Nature">
        <title>Isolation of an archaeon at the prokaryote-eukaryote interface.</title>
        <authorList>
            <person name="Imachi H."/>
            <person name="Nobu M.K."/>
            <person name="Nakahara N."/>
            <person name="Morono Y."/>
            <person name="Ogawara M."/>
            <person name="Takaki Y."/>
            <person name="Takano Y."/>
            <person name="Uematsu K."/>
            <person name="Ikuta T."/>
            <person name="Ito M."/>
            <person name="Matsui Y."/>
            <person name="Miyazaki M."/>
            <person name="Murata K."/>
            <person name="Saito Y."/>
            <person name="Sakai S."/>
            <person name="Song C."/>
            <person name="Tasumi E."/>
            <person name="Yamanaka Y."/>
            <person name="Yamaguchi T."/>
            <person name="Kamagata Y."/>
            <person name="Tamaki H."/>
            <person name="Takai K."/>
        </authorList>
    </citation>
    <scope>NUCLEOTIDE SEQUENCE [LARGE SCALE GENOMIC DNA]</scope>
    <source>
        <strain evidence="3 4">MK-D1</strain>
    </source>
</reference>
<dbReference type="OrthoDB" id="306569at2157"/>
<accession>A0A5B9DBZ7</accession>
<dbReference type="RefSeq" id="WP_147663158.1">
    <property type="nucleotide sequence ID" value="NZ_CP042905.2"/>
</dbReference>
<dbReference type="Proteomes" id="UP000321408">
    <property type="component" value="Chromosome"/>
</dbReference>